<dbReference type="AlphaFoldDB" id="A0A8H5BQ67"/>
<keyword evidence="2" id="KW-1133">Transmembrane helix</keyword>
<feature type="region of interest" description="Disordered" evidence="1">
    <location>
        <begin position="232"/>
        <end position="263"/>
    </location>
</feature>
<dbReference type="EMBL" id="JAACJJ010000014">
    <property type="protein sequence ID" value="KAF5327512.1"/>
    <property type="molecule type" value="Genomic_DNA"/>
</dbReference>
<feature type="compositionally biased region" description="Polar residues" evidence="1">
    <location>
        <begin position="66"/>
        <end position="78"/>
    </location>
</feature>
<organism evidence="3 4">
    <name type="scientific">Psilocybe cf. subviscida</name>
    <dbReference type="NCBI Taxonomy" id="2480587"/>
    <lineage>
        <taxon>Eukaryota</taxon>
        <taxon>Fungi</taxon>
        <taxon>Dikarya</taxon>
        <taxon>Basidiomycota</taxon>
        <taxon>Agaricomycotina</taxon>
        <taxon>Agaricomycetes</taxon>
        <taxon>Agaricomycetidae</taxon>
        <taxon>Agaricales</taxon>
        <taxon>Agaricineae</taxon>
        <taxon>Strophariaceae</taxon>
        <taxon>Psilocybe</taxon>
    </lineage>
</organism>
<evidence type="ECO:0000256" key="1">
    <source>
        <dbReference type="SAM" id="MobiDB-lite"/>
    </source>
</evidence>
<evidence type="ECO:0000313" key="4">
    <source>
        <dbReference type="Proteomes" id="UP000567179"/>
    </source>
</evidence>
<evidence type="ECO:0000256" key="2">
    <source>
        <dbReference type="SAM" id="Phobius"/>
    </source>
</evidence>
<proteinExistence type="predicted"/>
<feature type="transmembrane region" description="Helical" evidence="2">
    <location>
        <begin position="103"/>
        <end position="124"/>
    </location>
</feature>
<keyword evidence="2" id="KW-0812">Transmembrane</keyword>
<accession>A0A8H5BQ67</accession>
<protein>
    <submittedName>
        <fullName evidence="3">Uncharacterized protein</fullName>
    </submittedName>
</protein>
<keyword evidence="4" id="KW-1185">Reference proteome</keyword>
<comment type="caution">
    <text evidence="3">The sequence shown here is derived from an EMBL/GenBank/DDBJ whole genome shotgun (WGS) entry which is preliminary data.</text>
</comment>
<evidence type="ECO:0000313" key="3">
    <source>
        <dbReference type="EMBL" id="KAF5327512.1"/>
    </source>
</evidence>
<feature type="region of interest" description="Disordered" evidence="1">
    <location>
        <begin position="151"/>
        <end position="186"/>
    </location>
</feature>
<reference evidence="3 4" key="1">
    <citation type="journal article" date="2020" name="ISME J.">
        <title>Uncovering the hidden diversity of litter-decomposition mechanisms in mushroom-forming fungi.</title>
        <authorList>
            <person name="Floudas D."/>
            <person name="Bentzer J."/>
            <person name="Ahren D."/>
            <person name="Johansson T."/>
            <person name="Persson P."/>
            <person name="Tunlid A."/>
        </authorList>
    </citation>
    <scope>NUCLEOTIDE SEQUENCE [LARGE SCALE GENOMIC DNA]</scope>
    <source>
        <strain evidence="3 4">CBS 101986</strain>
    </source>
</reference>
<sequence>MARQPAVSSVAGISEAVTVDTAVAATATDGLHLDGSASVDPSQAAPPISGTSLNPGVDHSEWATPRITSPSGSSTSGRLHWSVSTGYTSISNAADSRSTRGSLAAGIAAGLACSIILLILFLVWRKRRRRQQPIRFRWHDTDQVSVFPIQDISPPMHQSRPSPAPPIPKQRLPQNPPPSDPHIKNDVGVLSADMHADTFTTGSPHLVVVSSTRLDTTEREVRELRNLVADLQAERSRHGTAGLSHRRDSSASGRTSPPDYASI</sequence>
<feature type="region of interest" description="Disordered" evidence="1">
    <location>
        <begin position="34"/>
        <end position="78"/>
    </location>
</feature>
<name>A0A8H5BQ67_9AGAR</name>
<keyword evidence="2" id="KW-0472">Membrane</keyword>
<gene>
    <name evidence="3" type="ORF">D9619_005156</name>
</gene>
<dbReference type="Proteomes" id="UP000567179">
    <property type="component" value="Unassembled WGS sequence"/>
</dbReference>
<feature type="compositionally biased region" description="Pro residues" evidence="1">
    <location>
        <begin position="162"/>
        <end position="180"/>
    </location>
</feature>